<dbReference type="InterPro" id="IPR043502">
    <property type="entry name" value="DNA/RNA_pol_sf"/>
</dbReference>
<evidence type="ECO:0000256" key="1">
    <source>
        <dbReference type="PROSITE-ProRule" id="PRU00042"/>
    </source>
</evidence>
<dbReference type="PROSITE" id="PS00028">
    <property type="entry name" value="ZINC_FINGER_C2H2_1"/>
    <property type="match status" value="1"/>
</dbReference>
<reference evidence="4" key="1">
    <citation type="submission" date="2025-08" db="UniProtKB">
        <authorList>
            <consortium name="Ensembl"/>
        </authorList>
    </citation>
    <scope>IDENTIFICATION</scope>
</reference>
<dbReference type="Ensembl" id="ENSOSIT00000038682.1">
    <property type="protein sequence ID" value="ENSOSIP00000036698.1"/>
    <property type="gene ID" value="ENSOSIG00000018246.1"/>
</dbReference>
<dbReference type="PROSITE" id="PS50878">
    <property type="entry name" value="RT_POL"/>
    <property type="match status" value="1"/>
</dbReference>
<dbReference type="Pfam" id="PF00078">
    <property type="entry name" value="RVT_1"/>
    <property type="match status" value="1"/>
</dbReference>
<proteinExistence type="predicted"/>
<dbReference type="PANTHER" id="PTHR47027:SF26">
    <property type="entry name" value="REVERSE TRANSCRIPTASE DOMAIN-CONTAINING PROTEIN"/>
    <property type="match status" value="1"/>
</dbReference>
<feature type="domain" description="C2H2-type" evidence="2">
    <location>
        <begin position="735"/>
        <end position="758"/>
    </location>
</feature>
<evidence type="ECO:0000259" key="3">
    <source>
        <dbReference type="PROSITE" id="PS50878"/>
    </source>
</evidence>
<evidence type="ECO:0008006" key="6">
    <source>
        <dbReference type="Google" id="ProtNLM"/>
    </source>
</evidence>
<dbReference type="GeneTree" id="ENSGT00940000164735"/>
<keyword evidence="1" id="KW-0863">Zinc-finger</keyword>
<keyword evidence="1" id="KW-0479">Metal-binding</keyword>
<sequence length="762" mass="86241">MTNLNVEADWAAIRSAVYNTATELLGSLSRRHKDWFDENNMEIQHLLVEKHKALKALHEDPMSVSKKDTLNNIRKVVQKNLRQMQDSWLSNKADEIQAYADQHDMKNFYASLKEVYGPTSSGSSPLLSADGSTLITDKQRILERWAEHFDSILNRPSTINDEAIDRLPQVEVDDSLDIQPTLEEVQLAIKQLSSGKAPGADAIPAEVFKEGGVALSGKLLQLFVTIWQTETVPQDFKDASIIHLYKRKGNRQACDNHRGISLLSIAGKILAKLLLNRLTAHLDQGLLPESQCGFRKKRGTIDMVFAARQLQEKCQEQNVDLFSTYVDLTKAFDTVSREGLWKIMAKYGCPRKFITLVRQFHDGMKARVQDSGEASQPFPVTNGVKQGCVLAPTLFSLLFSAMLSDAFRNGDTGIVIRYRTDGNLFNLRRLQAKTKVKKDIIREFLFADDCALNATSEADMQHCVDRFAEACSNFGLTISTMKTEVMYQPAPRKPYVEPNIYVNGQRLNTVKKFTYLGSSLSHSVVIDDEINARIAKASATFGRLQSNVWNRRGISLATKLKVYRAIILPTLLYACETWTVYQRHARKLNHFHTSCLRRLQAIRWQDKVPDTEVLARAGLPSIHTVLMQFQIRWAGHVVRMPDHRLPKRLLYGELLQGKRSVGCPKKRFKDTLKYSLKAFKLNPACFEKDAINKSSWRSQVQRGAEWCEANRTAAAQLQRQARKARAANPQTTASIPCPHCPRTFRAQIGLTSHLRTHAPLPR</sequence>
<keyword evidence="5" id="KW-1185">Reference proteome</keyword>
<dbReference type="SUPFAM" id="SSF56672">
    <property type="entry name" value="DNA/RNA polymerases"/>
    <property type="match status" value="1"/>
</dbReference>
<dbReference type="InterPro" id="IPR013087">
    <property type="entry name" value="Znf_C2H2_type"/>
</dbReference>
<feature type="domain" description="Reverse transcriptase" evidence="3">
    <location>
        <begin position="225"/>
        <end position="520"/>
    </location>
</feature>
<keyword evidence="1" id="KW-0862">Zinc</keyword>
<accession>A0A8C7Z6H7</accession>
<protein>
    <recommendedName>
        <fullName evidence="6">Reverse transcriptase domain-containing protein</fullName>
    </recommendedName>
</protein>
<dbReference type="InterPro" id="IPR000477">
    <property type="entry name" value="RT_dom"/>
</dbReference>
<dbReference type="AlphaFoldDB" id="A0A8C7Z6H7"/>
<evidence type="ECO:0000313" key="5">
    <source>
        <dbReference type="Proteomes" id="UP000694383"/>
    </source>
</evidence>
<dbReference type="PROSITE" id="PS50157">
    <property type="entry name" value="ZINC_FINGER_C2H2_2"/>
    <property type="match status" value="1"/>
</dbReference>
<evidence type="ECO:0000313" key="4">
    <source>
        <dbReference type="Ensembl" id="ENSOSIP00000036698.1"/>
    </source>
</evidence>
<name>A0A8C7Z6H7_9TELE</name>
<dbReference type="CDD" id="cd01650">
    <property type="entry name" value="RT_nLTR_like"/>
    <property type="match status" value="1"/>
</dbReference>
<dbReference type="Proteomes" id="UP000694383">
    <property type="component" value="Unplaced"/>
</dbReference>
<dbReference type="GO" id="GO:0008270">
    <property type="term" value="F:zinc ion binding"/>
    <property type="evidence" value="ECO:0007669"/>
    <property type="project" value="UniProtKB-KW"/>
</dbReference>
<organism evidence="4 5">
    <name type="scientific">Oryzias sinensis</name>
    <name type="common">Chinese medaka</name>
    <dbReference type="NCBI Taxonomy" id="183150"/>
    <lineage>
        <taxon>Eukaryota</taxon>
        <taxon>Metazoa</taxon>
        <taxon>Chordata</taxon>
        <taxon>Craniata</taxon>
        <taxon>Vertebrata</taxon>
        <taxon>Euteleostomi</taxon>
        <taxon>Actinopterygii</taxon>
        <taxon>Neopterygii</taxon>
        <taxon>Teleostei</taxon>
        <taxon>Neoteleostei</taxon>
        <taxon>Acanthomorphata</taxon>
        <taxon>Ovalentaria</taxon>
        <taxon>Atherinomorphae</taxon>
        <taxon>Beloniformes</taxon>
        <taxon>Adrianichthyidae</taxon>
        <taxon>Oryziinae</taxon>
        <taxon>Oryzias</taxon>
    </lineage>
</organism>
<dbReference type="PANTHER" id="PTHR47027">
    <property type="entry name" value="REVERSE TRANSCRIPTASE DOMAIN-CONTAINING PROTEIN"/>
    <property type="match status" value="1"/>
</dbReference>
<dbReference type="SMART" id="SM00355">
    <property type="entry name" value="ZnF_C2H2"/>
    <property type="match status" value="1"/>
</dbReference>
<evidence type="ECO:0000259" key="2">
    <source>
        <dbReference type="PROSITE" id="PS50157"/>
    </source>
</evidence>
<reference evidence="4" key="2">
    <citation type="submission" date="2025-09" db="UniProtKB">
        <authorList>
            <consortium name="Ensembl"/>
        </authorList>
    </citation>
    <scope>IDENTIFICATION</scope>
</reference>